<sequence length="322" mass="34029">MRIFSKPCWLVAIALVPSIANGEGDSVRFDDDSFANPAIYHVQAGGASDQRNFTWTSQNVLVEEIKIYTYDPNVKDSDIEIGNMIESIEEAKLNVVFQNTTAYRSEQNPDGIGSQNPGPSTPTSPNDGSIGSNPPKGAASGPSSGGLAKGAVVGIAVAASIVGLAAVLALVWFVVRRQKRKQQGLLPAGVYSSGNHGDELIAEKEARAGADVTTTPQSPYSDDGHGTGDAARTAASVTTPTTYTQDPTQTFISYNDRGSATPRQNSEAGVSAPSPIPGRATPRGLSTPYAHLVEEGMTEDDVRRLEEEERQLDAAIEQAGRR</sequence>
<feature type="compositionally biased region" description="Polar residues" evidence="1">
    <location>
        <begin position="105"/>
        <end position="130"/>
    </location>
</feature>
<keyword evidence="2" id="KW-1133">Transmembrane helix</keyword>
<protein>
    <submittedName>
        <fullName evidence="4">Kin of IRRE-like protein 3</fullName>
    </submittedName>
</protein>
<evidence type="ECO:0000313" key="5">
    <source>
        <dbReference type="Proteomes" id="UP001321749"/>
    </source>
</evidence>
<evidence type="ECO:0000256" key="3">
    <source>
        <dbReference type="SAM" id="SignalP"/>
    </source>
</evidence>
<evidence type="ECO:0000313" key="4">
    <source>
        <dbReference type="EMBL" id="KAK4457728.1"/>
    </source>
</evidence>
<dbReference type="Proteomes" id="UP001321749">
    <property type="component" value="Unassembled WGS sequence"/>
</dbReference>
<organism evidence="4 5">
    <name type="scientific">Cladorrhinum samala</name>
    <dbReference type="NCBI Taxonomy" id="585594"/>
    <lineage>
        <taxon>Eukaryota</taxon>
        <taxon>Fungi</taxon>
        <taxon>Dikarya</taxon>
        <taxon>Ascomycota</taxon>
        <taxon>Pezizomycotina</taxon>
        <taxon>Sordariomycetes</taxon>
        <taxon>Sordariomycetidae</taxon>
        <taxon>Sordariales</taxon>
        <taxon>Podosporaceae</taxon>
        <taxon>Cladorrhinum</taxon>
    </lineage>
</organism>
<reference evidence="4" key="2">
    <citation type="submission" date="2023-06" db="EMBL/GenBank/DDBJ databases">
        <authorList>
            <consortium name="Lawrence Berkeley National Laboratory"/>
            <person name="Mondo S.J."/>
            <person name="Hensen N."/>
            <person name="Bonometti L."/>
            <person name="Westerberg I."/>
            <person name="Brannstrom I.O."/>
            <person name="Guillou S."/>
            <person name="Cros-Aarteil S."/>
            <person name="Calhoun S."/>
            <person name="Haridas S."/>
            <person name="Kuo A."/>
            <person name="Pangilinan J."/>
            <person name="Riley R."/>
            <person name="Labutti K."/>
            <person name="Andreopoulos B."/>
            <person name="Lipzen A."/>
            <person name="Chen C."/>
            <person name="Yanf M."/>
            <person name="Daum C."/>
            <person name="Ng V."/>
            <person name="Clum A."/>
            <person name="Steindorff A."/>
            <person name="Ohm R."/>
            <person name="Martin F."/>
            <person name="Silar P."/>
            <person name="Natvig D."/>
            <person name="Lalanne C."/>
            <person name="Gautier V."/>
            <person name="Ament-Velasquez S.L."/>
            <person name="Kruys A."/>
            <person name="Hutchinson M.I."/>
            <person name="Powell A.J."/>
            <person name="Barry K."/>
            <person name="Miller A.N."/>
            <person name="Grigoriev I.V."/>
            <person name="Debuchy R."/>
            <person name="Gladieux P."/>
            <person name="Thoren M.H."/>
            <person name="Johannesson H."/>
        </authorList>
    </citation>
    <scope>NUCLEOTIDE SEQUENCE</scope>
    <source>
        <strain evidence="4">PSN324</strain>
    </source>
</reference>
<feature type="compositionally biased region" description="Low complexity" evidence="1">
    <location>
        <begin position="131"/>
        <end position="142"/>
    </location>
</feature>
<dbReference type="AlphaFoldDB" id="A0AAV9HAP5"/>
<feature type="region of interest" description="Disordered" evidence="1">
    <location>
        <begin position="105"/>
        <end position="145"/>
    </location>
</feature>
<evidence type="ECO:0000256" key="1">
    <source>
        <dbReference type="SAM" id="MobiDB-lite"/>
    </source>
</evidence>
<feature type="transmembrane region" description="Helical" evidence="2">
    <location>
        <begin position="151"/>
        <end position="175"/>
    </location>
</feature>
<reference evidence="4" key="1">
    <citation type="journal article" date="2023" name="Mol. Phylogenet. Evol.">
        <title>Genome-scale phylogeny and comparative genomics of the fungal order Sordariales.</title>
        <authorList>
            <person name="Hensen N."/>
            <person name="Bonometti L."/>
            <person name="Westerberg I."/>
            <person name="Brannstrom I.O."/>
            <person name="Guillou S."/>
            <person name="Cros-Aarteil S."/>
            <person name="Calhoun S."/>
            <person name="Haridas S."/>
            <person name="Kuo A."/>
            <person name="Mondo S."/>
            <person name="Pangilinan J."/>
            <person name="Riley R."/>
            <person name="LaButti K."/>
            <person name="Andreopoulos B."/>
            <person name="Lipzen A."/>
            <person name="Chen C."/>
            <person name="Yan M."/>
            <person name="Daum C."/>
            <person name="Ng V."/>
            <person name="Clum A."/>
            <person name="Steindorff A."/>
            <person name="Ohm R.A."/>
            <person name="Martin F."/>
            <person name="Silar P."/>
            <person name="Natvig D.O."/>
            <person name="Lalanne C."/>
            <person name="Gautier V."/>
            <person name="Ament-Velasquez S.L."/>
            <person name="Kruys A."/>
            <person name="Hutchinson M.I."/>
            <person name="Powell A.J."/>
            <person name="Barry K."/>
            <person name="Miller A.N."/>
            <person name="Grigoriev I.V."/>
            <person name="Debuchy R."/>
            <person name="Gladieux P."/>
            <person name="Hiltunen Thoren M."/>
            <person name="Johannesson H."/>
        </authorList>
    </citation>
    <scope>NUCLEOTIDE SEQUENCE</scope>
    <source>
        <strain evidence="4">PSN324</strain>
    </source>
</reference>
<feature type="compositionally biased region" description="Polar residues" evidence="1">
    <location>
        <begin position="255"/>
        <end position="268"/>
    </location>
</feature>
<feature type="region of interest" description="Disordered" evidence="1">
    <location>
        <begin position="255"/>
        <end position="322"/>
    </location>
</feature>
<accession>A0AAV9HAP5</accession>
<name>A0AAV9HAP5_9PEZI</name>
<feature type="signal peptide" evidence="3">
    <location>
        <begin position="1"/>
        <end position="22"/>
    </location>
</feature>
<evidence type="ECO:0000256" key="2">
    <source>
        <dbReference type="SAM" id="Phobius"/>
    </source>
</evidence>
<keyword evidence="5" id="KW-1185">Reference proteome</keyword>
<keyword evidence="3" id="KW-0732">Signal</keyword>
<dbReference type="EMBL" id="MU865100">
    <property type="protein sequence ID" value="KAK4457728.1"/>
    <property type="molecule type" value="Genomic_DNA"/>
</dbReference>
<feature type="chain" id="PRO_5043933882" evidence="3">
    <location>
        <begin position="23"/>
        <end position="322"/>
    </location>
</feature>
<comment type="caution">
    <text evidence="4">The sequence shown here is derived from an EMBL/GenBank/DDBJ whole genome shotgun (WGS) entry which is preliminary data.</text>
</comment>
<feature type="region of interest" description="Disordered" evidence="1">
    <location>
        <begin position="209"/>
        <end position="231"/>
    </location>
</feature>
<gene>
    <name evidence="4" type="ORF">QBC42DRAFT_187836</name>
</gene>
<proteinExistence type="predicted"/>
<keyword evidence="2" id="KW-0812">Transmembrane</keyword>
<keyword evidence="2" id="KW-0472">Membrane</keyword>